<evidence type="ECO:0000313" key="2">
    <source>
        <dbReference type="EMBL" id="PVD21289.1"/>
    </source>
</evidence>
<reference evidence="2 3" key="1">
    <citation type="submission" date="2018-04" db="EMBL/GenBank/DDBJ databases">
        <title>The genome of golden apple snail Pomacea canaliculata provides insight into stress tolerance and invasive adaptation.</title>
        <authorList>
            <person name="Liu C."/>
            <person name="Liu B."/>
            <person name="Ren Y."/>
            <person name="Zhang Y."/>
            <person name="Wang H."/>
            <person name="Li S."/>
            <person name="Jiang F."/>
            <person name="Yin L."/>
            <person name="Zhang G."/>
            <person name="Qian W."/>
            <person name="Fan W."/>
        </authorList>
    </citation>
    <scope>NUCLEOTIDE SEQUENCE [LARGE SCALE GENOMIC DNA]</scope>
    <source>
        <strain evidence="2">SZHN2017</strain>
        <tissue evidence="2">Muscle</tissue>
    </source>
</reference>
<organism evidence="2 3">
    <name type="scientific">Pomacea canaliculata</name>
    <name type="common">Golden apple snail</name>
    <dbReference type="NCBI Taxonomy" id="400727"/>
    <lineage>
        <taxon>Eukaryota</taxon>
        <taxon>Metazoa</taxon>
        <taxon>Spiralia</taxon>
        <taxon>Lophotrochozoa</taxon>
        <taxon>Mollusca</taxon>
        <taxon>Gastropoda</taxon>
        <taxon>Caenogastropoda</taxon>
        <taxon>Architaenioglossa</taxon>
        <taxon>Ampullarioidea</taxon>
        <taxon>Ampullariidae</taxon>
        <taxon>Pomacea</taxon>
    </lineage>
</organism>
<dbReference type="Proteomes" id="UP000245119">
    <property type="component" value="Linkage Group LG12"/>
</dbReference>
<proteinExistence type="predicted"/>
<dbReference type="AlphaFoldDB" id="A0A2T7NJE8"/>
<evidence type="ECO:0000256" key="1">
    <source>
        <dbReference type="SAM" id="MobiDB-lite"/>
    </source>
</evidence>
<evidence type="ECO:0000313" key="3">
    <source>
        <dbReference type="Proteomes" id="UP000245119"/>
    </source>
</evidence>
<feature type="region of interest" description="Disordered" evidence="1">
    <location>
        <begin position="12"/>
        <end position="98"/>
    </location>
</feature>
<keyword evidence="3" id="KW-1185">Reference proteome</keyword>
<gene>
    <name evidence="2" type="ORF">C0Q70_19461</name>
</gene>
<name>A0A2T7NJE8_POMCA</name>
<protein>
    <submittedName>
        <fullName evidence="2">Uncharacterized protein</fullName>
    </submittedName>
</protein>
<accession>A0A2T7NJE8</accession>
<feature type="compositionally biased region" description="Low complexity" evidence="1">
    <location>
        <begin position="36"/>
        <end position="53"/>
    </location>
</feature>
<sequence>MDILQLVAERVESATTAASGRTDQQTDPAGGETSGAQQANPIAPQANPVAPQILNRQAVDPPQEEVEPVELDNRPGDNIGPGELENGPADLEGPLPPMRNGFIYVNLF</sequence>
<dbReference type="EMBL" id="PZQS01000012">
    <property type="protein sequence ID" value="PVD21289.1"/>
    <property type="molecule type" value="Genomic_DNA"/>
</dbReference>
<feature type="compositionally biased region" description="Polar residues" evidence="1">
    <location>
        <begin position="13"/>
        <end position="27"/>
    </location>
</feature>
<comment type="caution">
    <text evidence="2">The sequence shown here is derived from an EMBL/GenBank/DDBJ whole genome shotgun (WGS) entry which is preliminary data.</text>
</comment>